<dbReference type="EMBL" id="LPAD01000016">
    <property type="protein sequence ID" value="KVN91172.1"/>
    <property type="molecule type" value="Genomic_DNA"/>
</dbReference>
<feature type="region of interest" description="Disordered" evidence="1">
    <location>
        <begin position="1"/>
        <end position="23"/>
    </location>
</feature>
<evidence type="ECO:0000313" key="2">
    <source>
        <dbReference type="EMBL" id="KVN91172.1"/>
    </source>
</evidence>
<evidence type="ECO:0000256" key="1">
    <source>
        <dbReference type="SAM" id="MobiDB-lite"/>
    </source>
</evidence>
<dbReference type="AlphaFoldDB" id="A0ABD4EA45"/>
<name>A0ABD4EA45_9BURK</name>
<evidence type="ECO:0000313" key="3">
    <source>
        <dbReference type="Proteomes" id="UP000057910"/>
    </source>
</evidence>
<accession>A0ABD4EA45</accession>
<reference evidence="2 3" key="1">
    <citation type="submission" date="2015-11" db="EMBL/GenBank/DDBJ databases">
        <title>Expanding the genomic diversity of Burkholderia species for the development of highly accurate diagnostics.</title>
        <authorList>
            <person name="Sahl J."/>
            <person name="Keim P."/>
            <person name="Wagner D."/>
        </authorList>
    </citation>
    <scope>NUCLEOTIDE SEQUENCE [LARGE SCALE GENOMIC DNA]</scope>
    <source>
        <strain evidence="2 3">MSMB1585WGS</strain>
    </source>
</reference>
<sequence>MSARKQPQGTFDGDERVLTKDAQADRDEFDADYRDRGCSCFISPPCSFCIHPGNPRNQDEDESCWKEV</sequence>
<dbReference type="RefSeq" id="WP_060038135.1">
    <property type="nucleotide sequence ID" value="NZ_LPAD01000016.1"/>
</dbReference>
<comment type="caution">
    <text evidence="2">The sequence shown here is derived from an EMBL/GenBank/DDBJ whole genome shotgun (WGS) entry which is preliminary data.</text>
</comment>
<proteinExistence type="predicted"/>
<protein>
    <submittedName>
        <fullName evidence="2">Uncharacterized protein</fullName>
    </submittedName>
</protein>
<gene>
    <name evidence="2" type="ORF">WJ68_35355</name>
</gene>
<dbReference type="Proteomes" id="UP000057910">
    <property type="component" value="Unassembled WGS sequence"/>
</dbReference>
<feature type="compositionally biased region" description="Basic and acidic residues" evidence="1">
    <location>
        <begin position="13"/>
        <end position="23"/>
    </location>
</feature>
<organism evidence="2 3">
    <name type="scientific">Burkholderia ubonensis</name>
    <dbReference type="NCBI Taxonomy" id="101571"/>
    <lineage>
        <taxon>Bacteria</taxon>
        <taxon>Pseudomonadati</taxon>
        <taxon>Pseudomonadota</taxon>
        <taxon>Betaproteobacteria</taxon>
        <taxon>Burkholderiales</taxon>
        <taxon>Burkholderiaceae</taxon>
        <taxon>Burkholderia</taxon>
        <taxon>Burkholderia cepacia complex</taxon>
    </lineage>
</organism>